<reference evidence="5 6" key="1">
    <citation type="submission" date="2022-03" db="EMBL/GenBank/DDBJ databases">
        <title>Hymenobactersp. isolated from the air.</title>
        <authorList>
            <person name="Won M."/>
            <person name="Kwon S.-W."/>
        </authorList>
    </citation>
    <scope>NUCLEOTIDE SEQUENCE [LARGE SCALE GENOMIC DNA]</scope>
    <source>
        <strain evidence="5 6">KACC 21982</strain>
    </source>
</reference>
<dbReference type="InterPro" id="IPR036388">
    <property type="entry name" value="WH-like_DNA-bd_sf"/>
</dbReference>
<name>A0ABY4CWD3_9BACT</name>
<evidence type="ECO:0000256" key="1">
    <source>
        <dbReference type="ARBA" id="ARBA00023015"/>
    </source>
</evidence>
<dbReference type="Pfam" id="PF01638">
    <property type="entry name" value="HxlR"/>
    <property type="match status" value="1"/>
</dbReference>
<keyword evidence="2" id="KW-0238">DNA-binding</keyword>
<organism evidence="5 6">
    <name type="scientific">Hymenobacter tibetensis</name>
    <dbReference type="NCBI Taxonomy" id="497967"/>
    <lineage>
        <taxon>Bacteria</taxon>
        <taxon>Pseudomonadati</taxon>
        <taxon>Bacteroidota</taxon>
        <taxon>Cytophagia</taxon>
        <taxon>Cytophagales</taxon>
        <taxon>Hymenobacteraceae</taxon>
        <taxon>Hymenobacter</taxon>
    </lineage>
</organism>
<dbReference type="InterPro" id="IPR002577">
    <property type="entry name" value="HTH_HxlR"/>
</dbReference>
<keyword evidence="1" id="KW-0805">Transcription regulation</keyword>
<protein>
    <submittedName>
        <fullName evidence="5">Helix-turn-helix transcriptional regulator</fullName>
    </submittedName>
</protein>
<evidence type="ECO:0000256" key="3">
    <source>
        <dbReference type="ARBA" id="ARBA00023163"/>
    </source>
</evidence>
<evidence type="ECO:0000313" key="5">
    <source>
        <dbReference type="EMBL" id="UOG74560.1"/>
    </source>
</evidence>
<dbReference type="EMBL" id="CP094669">
    <property type="protein sequence ID" value="UOG74560.1"/>
    <property type="molecule type" value="Genomic_DNA"/>
</dbReference>
<dbReference type="InterPro" id="IPR011991">
    <property type="entry name" value="ArsR-like_HTH"/>
</dbReference>
<evidence type="ECO:0000259" key="4">
    <source>
        <dbReference type="PROSITE" id="PS51118"/>
    </source>
</evidence>
<sequence length="128" mass="14497">MLVCPGSEAKSQHQAVHDTLDVVSGKWKLIILAVLLVRPYRFKELSRELGVSPRILSKELQEMEGHHLVTRTVCNTRPVSVEYACTAHSRTLLPVVQAMADWGYLHYEAVVGSKRPDDPTPRRHTDRD</sequence>
<accession>A0ABY4CWD3</accession>
<dbReference type="InterPro" id="IPR036390">
    <property type="entry name" value="WH_DNA-bd_sf"/>
</dbReference>
<dbReference type="RefSeq" id="WP_243798018.1">
    <property type="nucleotide sequence ID" value="NZ_CP094669.1"/>
</dbReference>
<proteinExistence type="predicted"/>
<dbReference type="Proteomes" id="UP000831113">
    <property type="component" value="Chromosome"/>
</dbReference>
<dbReference type="PANTHER" id="PTHR33204">
    <property type="entry name" value="TRANSCRIPTIONAL REGULATOR, MARR FAMILY"/>
    <property type="match status" value="1"/>
</dbReference>
<gene>
    <name evidence="5" type="ORF">MTX78_20890</name>
</gene>
<feature type="domain" description="HTH hxlR-type" evidence="4">
    <location>
        <begin position="4"/>
        <end position="111"/>
    </location>
</feature>
<evidence type="ECO:0000256" key="2">
    <source>
        <dbReference type="ARBA" id="ARBA00023125"/>
    </source>
</evidence>
<dbReference type="PROSITE" id="PS51118">
    <property type="entry name" value="HTH_HXLR"/>
    <property type="match status" value="1"/>
</dbReference>
<keyword evidence="6" id="KW-1185">Reference proteome</keyword>
<dbReference type="Gene3D" id="1.10.10.10">
    <property type="entry name" value="Winged helix-like DNA-binding domain superfamily/Winged helix DNA-binding domain"/>
    <property type="match status" value="1"/>
</dbReference>
<keyword evidence="3" id="KW-0804">Transcription</keyword>
<dbReference type="SUPFAM" id="SSF46785">
    <property type="entry name" value="Winged helix' DNA-binding domain"/>
    <property type="match status" value="1"/>
</dbReference>
<evidence type="ECO:0000313" key="6">
    <source>
        <dbReference type="Proteomes" id="UP000831113"/>
    </source>
</evidence>
<dbReference type="CDD" id="cd00090">
    <property type="entry name" value="HTH_ARSR"/>
    <property type="match status" value="1"/>
</dbReference>